<comment type="caution">
    <text evidence="2">The sequence shown here is derived from an EMBL/GenBank/DDBJ whole genome shotgun (WGS) entry which is preliminary data.</text>
</comment>
<dbReference type="RefSeq" id="WP_005175209.1">
    <property type="nucleotide sequence ID" value="NZ_BANR01000011.1"/>
</dbReference>
<reference evidence="2 3" key="1">
    <citation type="submission" date="2012-12" db="EMBL/GenBank/DDBJ databases">
        <title>Whole genome shotgun sequence of Gordonia aichiensis NBRC 108223.</title>
        <authorList>
            <person name="Isaki-Nakamura S."/>
            <person name="Hosoyama A."/>
            <person name="Tsuchikane K."/>
            <person name="Ando Y."/>
            <person name="Baba S."/>
            <person name="Ohji S."/>
            <person name="Hamada M."/>
            <person name="Tamura T."/>
            <person name="Yamazoe A."/>
            <person name="Yamazaki S."/>
            <person name="Fujita N."/>
        </authorList>
    </citation>
    <scope>NUCLEOTIDE SEQUENCE [LARGE SCALE GENOMIC DNA]</scope>
    <source>
        <strain evidence="2 3">NBRC 108223</strain>
    </source>
</reference>
<dbReference type="Proteomes" id="UP000010988">
    <property type="component" value="Unassembled WGS sequence"/>
</dbReference>
<evidence type="ECO:0000313" key="3">
    <source>
        <dbReference type="Proteomes" id="UP000010988"/>
    </source>
</evidence>
<dbReference type="EMBL" id="BANR01000011">
    <property type="protein sequence ID" value="GAC49237.1"/>
    <property type="molecule type" value="Genomic_DNA"/>
</dbReference>
<sequence>MNRKISCSVACAAVAGAATFAIPATASAAPVSSTNCARISTPFSPNGWGNSVPDERGQAGKITSAKAVDDDGSLQLETSASKPKRASYHSAGKLPLADIANTPLSFEKSAGNANWQIRITGANTGESSGFATLVWSAPDNAGKVDAASSNQWWATRDLPGIARGHNVTLSDLIAAANSNGKKAVVDLYGISSQPGGTADAKVNVDQVTFHGCTTNFAVSKGGNGSLGFELPSFGSS</sequence>
<dbReference type="AlphaFoldDB" id="L7KMQ0"/>
<accession>L7KMQ0</accession>
<keyword evidence="1" id="KW-0732">Signal</keyword>
<keyword evidence="3" id="KW-1185">Reference proteome</keyword>
<organism evidence="2 3">
    <name type="scientific">Gordonia aichiensis NBRC 108223</name>
    <dbReference type="NCBI Taxonomy" id="1220583"/>
    <lineage>
        <taxon>Bacteria</taxon>
        <taxon>Bacillati</taxon>
        <taxon>Actinomycetota</taxon>
        <taxon>Actinomycetes</taxon>
        <taxon>Mycobacteriales</taxon>
        <taxon>Gordoniaceae</taxon>
        <taxon>Gordonia</taxon>
    </lineage>
</organism>
<evidence type="ECO:0000256" key="1">
    <source>
        <dbReference type="SAM" id="SignalP"/>
    </source>
</evidence>
<feature type="signal peptide" evidence="1">
    <location>
        <begin position="1"/>
        <end position="28"/>
    </location>
</feature>
<dbReference type="OrthoDB" id="4373876at2"/>
<proteinExistence type="predicted"/>
<feature type="chain" id="PRO_5003979622" evidence="1">
    <location>
        <begin position="29"/>
        <end position="236"/>
    </location>
</feature>
<evidence type="ECO:0000313" key="2">
    <source>
        <dbReference type="EMBL" id="GAC49237.1"/>
    </source>
</evidence>
<gene>
    <name evidence="2" type="ORF">GOACH_11_00320</name>
</gene>
<dbReference type="eggNOG" id="ENOG5031EFB">
    <property type="taxonomic scope" value="Bacteria"/>
</dbReference>
<protein>
    <submittedName>
        <fullName evidence="2">Uncharacterized protein</fullName>
    </submittedName>
</protein>
<name>L7KMQ0_9ACTN</name>